<proteinExistence type="predicted"/>
<dbReference type="VEuPathDB" id="ToxoDB:TGFOU_245435"/>
<evidence type="ECO:0000313" key="2">
    <source>
        <dbReference type="Proteomes" id="UP000028838"/>
    </source>
</evidence>
<evidence type="ECO:0000313" key="1">
    <source>
        <dbReference type="EMBL" id="KFG33836.1"/>
    </source>
</evidence>
<reference evidence="1 2" key="1">
    <citation type="submission" date="2014-07" db="EMBL/GenBank/DDBJ databases">
        <authorList>
            <person name="Sibley D."/>
            <person name="Venepally P."/>
            <person name="Karamycheva S."/>
            <person name="Hadjithomas M."/>
            <person name="Khan A."/>
            <person name="Brunk B."/>
            <person name="Roos D."/>
            <person name="Caler E."/>
            <person name="Lorenzi H."/>
        </authorList>
    </citation>
    <scope>NUCLEOTIDE SEQUENCE [LARGE SCALE GENOMIC DNA]</scope>
    <source>
        <strain evidence="1 2">FOU</strain>
    </source>
</reference>
<dbReference type="Proteomes" id="UP000028838">
    <property type="component" value="Unassembled WGS sequence"/>
</dbReference>
<dbReference type="EMBL" id="AEYH02002867">
    <property type="protein sequence ID" value="KFG33836.1"/>
    <property type="molecule type" value="Genomic_DNA"/>
</dbReference>
<accession>A0A086JNW8</accession>
<sequence length="83" mass="8822">MDFISSRFPSSCAAPFASLFFIFPRFSSSCATHLVPGLSSSSLQLGIRPAPAPDEGGRLCREVGQDASIATLSKVKIFTVNAR</sequence>
<name>A0A086JNW8_TOXGO</name>
<dbReference type="AlphaFoldDB" id="A0A086JNW8"/>
<organism evidence="1 2">
    <name type="scientific">Toxoplasma gondii FOU</name>
    <dbReference type="NCBI Taxonomy" id="943167"/>
    <lineage>
        <taxon>Eukaryota</taxon>
        <taxon>Sar</taxon>
        <taxon>Alveolata</taxon>
        <taxon>Apicomplexa</taxon>
        <taxon>Conoidasida</taxon>
        <taxon>Coccidia</taxon>
        <taxon>Eucoccidiorida</taxon>
        <taxon>Eimeriorina</taxon>
        <taxon>Sarcocystidae</taxon>
        <taxon>Toxoplasma</taxon>
    </lineage>
</organism>
<gene>
    <name evidence="1" type="ORF">TGFOU_245435</name>
</gene>
<protein>
    <submittedName>
        <fullName evidence="1">Uncharacterized protein</fullName>
    </submittedName>
</protein>
<comment type="caution">
    <text evidence="1">The sequence shown here is derived from an EMBL/GenBank/DDBJ whole genome shotgun (WGS) entry which is preliminary data.</text>
</comment>